<proteinExistence type="inferred from homology"/>
<dbReference type="GO" id="GO:0005524">
    <property type="term" value="F:ATP binding"/>
    <property type="evidence" value="ECO:0007669"/>
    <property type="project" value="UniProtKB-KW"/>
</dbReference>
<dbReference type="Pfam" id="PF20964">
    <property type="entry name" value="DnaX_C"/>
    <property type="match status" value="1"/>
</dbReference>
<organism evidence="11 12">
    <name type="scientific">Sulfoacidibacillus ferrooxidans</name>
    <dbReference type="NCBI Taxonomy" id="2005001"/>
    <lineage>
        <taxon>Bacteria</taxon>
        <taxon>Bacillati</taxon>
        <taxon>Bacillota</taxon>
        <taxon>Bacilli</taxon>
        <taxon>Bacillales</taxon>
        <taxon>Alicyclobacillaceae</taxon>
        <taxon>Sulfoacidibacillus</taxon>
    </lineage>
</organism>
<reference evidence="11" key="1">
    <citation type="submission" date="2022-03" db="EMBL/GenBank/DDBJ databases">
        <title>Draft Genome Sequence of Firmicute Strain S0AB, a Heterotrophic Iron/Sulfur-Oxidizing Extreme Acidophile.</title>
        <authorList>
            <person name="Vergara E."/>
            <person name="Pakostova E."/>
            <person name="Johnson D.B."/>
            <person name="Holmes D.S."/>
        </authorList>
    </citation>
    <scope>NUCLEOTIDE SEQUENCE</scope>
    <source>
        <strain evidence="11">S0AB</strain>
    </source>
</reference>
<dbReference type="CDD" id="cd18137">
    <property type="entry name" value="HLD_clamp_pol_III_gamma_tau"/>
    <property type="match status" value="1"/>
</dbReference>
<dbReference type="GO" id="GO:0004386">
    <property type="term" value="F:helicase activity"/>
    <property type="evidence" value="ECO:0007669"/>
    <property type="project" value="UniProtKB-KW"/>
</dbReference>
<dbReference type="FunFam" id="1.10.8.60:FF:000013">
    <property type="entry name" value="DNA polymerase III subunit gamma/tau"/>
    <property type="match status" value="1"/>
</dbReference>
<feature type="domain" description="AAA+ ATPase" evidence="10">
    <location>
        <begin position="37"/>
        <end position="179"/>
    </location>
</feature>
<sequence>MSYVALYRAWRPQRFSDVVGQEHVVTTLIHALEMNRLAHAYLFAGPRGTGKTSLAKILAKAVNCEQPEGIEPCNVCPACTGINAGAVMDVVEMDAASNRGIDEIRGLLEQVRYVPTEVKKKVYIIDEVHMLTPEAFNALLKTLEEPPNYCLFVLATTELHKVPATIASRCQRFSFGRVKVERVVQRLQEVAATLSVAVEESALWLIARLTEGGLRDALSLLDQVVAFSSDHIGVEQVAEVTGGVSSEKIGELCSLVFAHDHGGLLSLLSAFWERGVDPSQLIVETLSYLRDAIVQKCGGVEIDKSDRVQYDPTFAVVISHVQPSILLQIAERMGHLQAEMRFQSQARLYIEVSLLALIDQMDPVVDQKPVLEPSKQGVPSEDLLIMRQELQQLVQRIELLERKQWVENRQIAEQRTQEATEEAPERQIRNPVQETPLVRQSTSVSPMQSKGRHAWQGKQMNAQDQELLTTLEQRWVPLLEEMKRTSIQTRAWLYAGRPVGVFGHHLVIAFKSSLHAETVIKSPHRELIEEVLQQRLQRPVVIATILEEEWERVKNHMINGDSDQNVGKVSEPWVGKVIELLGEDRVRVIDE</sequence>
<dbReference type="AlphaFoldDB" id="A0A9X2AB79"/>
<dbReference type="InterPro" id="IPR050238">
    <property type="entry name" value="DNA_Rep/Repair_Clamp_Loader"/>
</dbReference>
<keyword evidence="12" id="KW-1185">Reference proteome</keyword>
<keyword evidence="7" id="KW-0239">DNA-directed DNA polymerase</keyword>
<keyword evidence="6" id="KW-0067">ATP-binding</keyword>
<comment type="catalytic activity">
    <reaction evidence="8">
        <text>DNA(n) + a 2'-deoxyribonucleoside 5'-triphosphate = DNA(n+1) + diphosphate</text>
        <dbReference type="Rhea" id="RHEA:22508"/>
        <dbReference type="Rhea" id="RHEA-COMP:17339"/>
        <dbReference type="Rhea" id="RHEA-COMP:17340"/>
        <dbReference type="ChEBI" id="CHEBI:33019"/>
        <dbReference type="ChEBI" id="CHEBI:61560"/>
        <dbReference type="ChEBI" id="CHEBI:173112"/>
        <dbReference type="EC" id="2.7.7.7"/>
    </reaction>
</comment>
<gene>
    <name evidence="11" type="primary">ruvB_2</name>
    <name evidence="11" type="ORF">MM817_00913</name>
</gene>
<dbReference type="NCBIfam" id="TIGR02397">
    <property type="entry name" value="dnaX_nterm"/>
    <property type="match status" value="1"/>
</dbReference>
<dbReference type="PANTHER" id="PTHR11669:SF0">
    <property type="entry name" value="PROTEIN STICHEL-LIKE 2"/>
    <property type="match status" value="1"/>
</dbReference>
<evidence type="ECO:0000256" key="1">
    <source>
        <dbReference type="ARBA" id="ARBA00006360"/>
    </source>
</evidence>
<protein>
    <recommendedName>
        <fullName evidence="2">DNA-directed DNA polymerase</fullName>
        <ecNumber evidence="2">2.7.7.7</ecNumber>
    </recommendedName>
</protein>
<accession>A0A9X2AB79</accession>
<keyword evidence="11" id="KW-0347">Helicase</keyword>
<dbReference type="PRINTS" id="PR00300">
    <property type="entry name" value="CLPPROTEASEA"/>
</dbReference>
<keyword evidence="4" id="KW-0547">Nucleotide-binding</keyword>
<dbReference type="Proteomes" id="UP001139263">
    <property type="component" value="Unassembled WGS sequence"/>
</dbReference>
<evidence type="ECO:0000313" key="11">
    <source>
        <dbReference type="EMBL" id="MCI0182648.1"/>
    </source>
</evidence>
<keyword evidence="7" id="KW-0808">Transferase</keyword>
<dbReference type="Gene3D" id="1.20.272.10">
    <property type="match status" value="1"/>
</dbReference>
<feature type="compositionally biased region" description="Basic and acidic residues" evidence="9">
    <location>
        <begin position="415"/>
        <end position="428"/>
    </location>
</feature>
<dbReference type="CDD" id="cd00009">
    <property type="entry name" value="AAA"/>
    <property type="match status" value="1"/>
</dbReference>
<dbReference type="GO" id="GO:0016787">
    <property type="term" value="F:hydrolase activity"/>
    <property type="evidence" value="ECO:0007669"/>
    <property type="project" value="UniProtKB-KW"/>
</dbReference>
<evidence type="ECO:0000256" key="3">
    <source>
        <dbReference type="ARBA" id="ARBA00022723"/>
    </source>
</evidence>
<keyword evidence="11" id="KW-0378">Hydrolase</keyword>
<dbReference type="InterPro" id="IPR003593">
    <property type="entry name" value="AAA+_ATPase"/>
</dbReference>
<keyword evidence="3" id="KW-0479">Metal-binding</keyword>
<dbReference type="GO" id="GO:0003887">
    <property type="term" value="F:DNA-directed DNA polymerase activity"/>
    <property type="evidence" value="ECO:0007669"/>
    <property type="project" value="UniProtKB-KW"/>
</dbReference>
<evidence type="ECO:0000256" key="9">
    <source>
        <dbReference type="SAM" id="MobiDB-lite"/>
    </source>
</evidence>
<dbReference type="InterPro" id="IPR048448">
    <property type="entry name" value="DnaX-like_C"/>
</dbReference>
<keyword evidence="5" id="KW-0862">Zinc</keyword>
<dbReference type="Pfam" id="PF22608">
    <property type="entry name" value="DNAX_ATPase_lid"/>
    <property type="match status" value="1"/>
</dbReference>
<dbReference type="SMART" id="SM00382">
    <property type="entry name" value="AAA"/>
    <property type="match status" value="1"/>
</dbReference>
<feature type="region of interest" description="Disordered" evidence="9">
    <location>
        <begin position="415"/>
        <end position="448"/>
    </location>
</feature>
<dbReference type="EMBL" id="JALBUF010000001">
    <property type="protein sequence ID" value="MCI0182648.1"/>
    <property type="molecule type" value="Genomic_DNA"/>
</dbReference>
<dbReference type="FunFam" id="3.40.50.300:FF:000014">
    <property type="entry name" value="DNA polymerase III subunit gamma/tau"/>
    <property type="match status" value="1"/>
</dbReference>
<dbReference type="GO" id="GO:0046872">
    <property type="term" value="F:metal ion binding"/>
    <property type="evidence" value="ECO:0007669"/>
    <property type="project" value="UniProtKB-KW"/>
</dbReference>
<dbReference type="PANTHER" id="PTHR11669">
    <property type="entry name" value="REPLICATION FACTOR C / DNA POLYMERASE III GAMMA-TAU SUBUNIT"/>
    <property type="match status" value="1"/>
</dbReference>
<evidence type="ECO:0000256" key="2">
    <source>
        <dbReference type="ARBA" id="ARBA00012417"/>
    </source>
</evidence>
<comment type="similarity">
    <text evidence="1">Belongs to the DnaX/STICHEL family.</text>
</comment>
<dbReference type="Gene3D" id="1.10.8.60">
    <property type="match status" value="1"/>
</dbReference>
<name>A0A9X2AB79_9BACL</name>
<evidence type="ECO:0000256" key="4">
    <source>
        <dbReference type="ARBA" id="ARBA00022741"/>
    </source>
</evidence>
<dbReference type="InterPro" id="IPR008921">
    <property type="entry name" value="DNA_pol3_clamp-load_cplx_C"/>
</dbReference>
<evidence type="ECO:0000313" key="12">
    <source>
        <dbReference type="Proteomes" id="UP001139263"/>
    </source>
</evidence>
<dbReference type="Gene3D" id="3.40.50.300">
    <property type="entry name" value="P-loop containing nucleotide triphosphate hydrolases"/>
    <property type="match status" value="1"/>
</dbReference>
<evidence type="ECO:0000256" key="7">
    <source>
        <dbReference type="ARBA" id="ARBA00022932"/>
    </source>
</evidence>
<dbReference type="GO" id="GO:0006261">
    <property type="term" value="P:DNA-templated DNA replication"/>
    <property type="evidence" value="ECO:0007669"/>
    <property type="project" value="TreeGrafter"/>
</dbReference>
<evidence type="ECO:0000256" key="6">
    <source>
        <dbReference type="ARBA" id="ARBA00022840"/>
    </source>
</evidence>
<dbReference type="SUPFAM" id="SSF48019">
    <property type="entry name" value="post-AAA+ oligomerization domain-like"/>
    <property type="match status" value="1"/>
</dbReference>
<dbReference type="SUPFAM" id="SSF52540">
    <property type="entry name" value="P-loop containing nucleoside triphosphate hydrolases"/>
    <property type="match status" value="1"/>
</dbReference>
<dbReference type="InterPro" id="IPR027417">
    <property type="entry name" value="P-loop_NTPase"/>
</dbReference>
<evidence type="ECO:0000259" key="10">
    <source>
        <dbReference type="SMART" id="SM00382"/>
    </source>
</evidence>
<dbReference type="GO" id="GO:0003677">
    <property type="term" value="F:DNA binding"/>
    <property type="evidence" value="ECO:0007669"/>
    <property type="project" value="InterPro"/>
</dbReference>
<dbReference type="RefSeq" id="WP_241712218.1">
    <property type="nucleotide sequence ID" value="NZ_JALBUF010000001.1"/>
</dbReference>
<dbReference type="InterPro" id="IPR001270">
    <property type="entry name" value="ClpA/B"/>
</dbReference>
<dbReference type="EC" id="2.7.7.7" evidence="2"/>
<evidence type="ECO:0000256" key="5">
    <source>
        <dbReference type="ARBA" id="ARBA00022833"/>
    </source>
</evidence>
<dbReference type="NCBIfam" id="NF004046">
    <property type="entry name" value="PRK05563.1"/>
    <property type="match status" value="1"/>
</dbReference>
<dbReference type="GO" id="GO:0009360">
    <property type="term" value="C:DNA polymerase III complex"/>
    <property type="evidence" value="ECO:0007669"/>
    <property type="project" value="InterPro"/>
</dbReference>
<feature type="compositionally biased region" description="Polar residues" evidence="9">
    <location>
        <begin position="430"/>
        <end position="448"/>
    </location>
</feature>
<comment type="caution">
    <text evidence="11">The sequence shown here is derived from an EMBL/GenBank/DDBJ whole genome shotgun (WGS) entry which is preliminary data.</text>
</comment>
<dbReference type="InterPro" id="IPR012763">
    <property type="entry name" value="DNA_pol_III_sug/sutau_N"/>
</dbReference>
<keyword evidence="7" id="KW-0548">Nucleotidyltransferase</keyword>
<dbReference type="Pfam" id="PF13177">
    <property type="entry name" value="DNA_pol3_delta2"/>
    <property type="match status" value="1"/>
</dbReference>
<dbReference type="InterPro" id="IPR045085">
    <property type="entry name" value="HLD_clamp_pol_III_gamma_tau"/>
</dbReference>
<evidence type="ECO:0000256" key="8">
    <source>
        <dbReference type="ARBA" id="ARBA00049244"/>
    </source>
</evidence>